<feature type="region of interest" description="Disordered" evidence="5">
    <location>
        <begin position="187"/>
        <end position="259"/>
    </location>
</feature>
<evidence type="ECO:0000313" key="8">
    <source>
        <dbReference type="EMBL" id="KAK1925019.1"/>
    </source>
</evidence>
<evidence type="ECO:0000256" key="5">
    <source>
        <dbReference type="SAM" id="MobiDB-lite"/>
    </source>
</evidence>
<keyword evidence="9" id="KW-1185">Reference proteome</keyword>
<keyword evidence="3 6" id="KW-1133">Transmembrane helix</keyword>
<dbReference type="InterPro" id="IPR007667">
    <property type="entry name" value="Hypoxia_induced_domain"/>
</dbReference>
<proteinExistence type="predicted"/>
<feature type="domain" description="HIG1" evidence="7">
    <location>
        <begin position="8"/>
        <end position="99"/>
    </location>
</feature>
<evidence type="ECO:0000256" key="2">
    <source>
        <dbReference type="ARBA" id="ARBA00022692"/>
    </source>
</evidence>
<dbReference type="Pfam" id="PF04588">
    <property type="entry name" value="HIG_1_N"/>
    <property type="match status" value="1"/>
</dbReference>
<evidence type="ECO:0000259" key="7">
    <source>
        <dbReference type="PROSITE" id="PS51503"/>
    </source>
</evidence>
<feature type="region of interest" description="Disordered" evidence="5">
    <location>
        <begin position="134"/>
        <end position="159"/>
    </location>
</feature>
<dbReference type="EMBL" id="JAODAN010000004">
    <property type="protein sequence ID" value="KAK1925019.1"/>
    <property type="molecule type" value="Genomic_DNA"/>
</dbReference>
<dbReference type="GO" id="GO:0005739">
    <property type="term" value="C:mitochondrion"/>
    <property type="evidence" value="ECO:0007669"/>
    <property type="project" value="UniProtKB-SubCell"/>
</dbReference>
<dbReference type="AlphaFoldDB" id="A0AAD9FRQ2"/>
<comment type="subcellular location">
    <subcellularLocation>
        <location evidence="1">Mitochondrion</location>
    </subcellularLocation>
</comment>
<comment type="caution">
    <text evidence="8">The sequence shown here is derived from an EMBL/GenBank/DDBJ whole genome shotgun (WGS) entry which is preliminary data.</text>
</comment>
<gene>
    <name evidence="8" type="ORF">DB88DRAFT_487637</name>
</gene>
<reference evidence="8" key="1">
    <citation type="submission" date="2023-02" db="EMBL/GenBank/DDBJ databases">
        <title>Identification and recombinant expression of a fungal hydrolase from Papiliotrema laurentii that hydrolyzes apple cutin and clears colloidal polyester polyurethane.</title>
        <authorList>
            <consortium name="DOE Joint Genome Institute"/>
            <person name="Roman V.A."/>
            <person name="Bojanowski C."/>
            <person name="Crable B.R."/>
            <person name="Wagner D.N."/>
            <person name="Hung C.S."/>
            <person name="Nadeau L.J."/>
            <person name="Schratz L."/>
            <person name="Haridas S."/>
            <person name="Pangilinan J."/>
            <person name="Lipzen A."/>
            <person name="Na H."/>
            <person name="Yan M."/>
            <person name="Ng V."/>
            <person name="Grigoriev I.V."/>
            <person name="Spatafora J.W."/>
            <person name="Barlow D."/>
            <person name="Biffinger J."/>
            <person name="Kelley-Loughnane N."/>
            <person name="Varaljay V.A."/>
            <person name="Crookes-Goodson W.J."/>
        </authorList>
    </citation>
    <scope>NUCLEOTIDE SEQUENCE</scope>
    <source>
        <strain evidence="8">5307AH</strain>
    </source>
</reference>
<evidence type="ECO:0000256" key="1">
    <source>
        <dbReference type="ARBA" id="ARBA00004173"/>
    </source>
</evidence>
<evidence type="ECO:0000256" key="4">
    <source>
        <dbReference type="ARBA" id="ARBA00023136"/>
    </source>
</evidence>
<keyword evidence="4 6" id="KW-0472">Membrane</keyword>
<name>A0AAD9FRQ2_PAPLA</name>
<keyword evidence="2 6" id="KW-0812">Transmembrane</keyword>
<protein>
    <recommendedName>
        <fullName evidence="7">HIG1 domain-containing protein</fullName>
    </recommendedName>
</protein>
<feature type="compositionally biased region" description="Basic and acidic residues" evidence="5">
    <location>
        <begin position="208"/>
        <end position="228"/>
    </location>
</feature>
<sequence length="259" mass="29087">MSNPDLTPEYDDWLPADFKPLTFKQLMWQKLKSAPLVGVGAAATVFSFAMASYYSRLANSRKLNIWLRWRVASQSATVMSAIYYGGVALTPEKQNEYNKKQLVLLGELPTNTPIRHVENKIQWWSPDNESPEEKAYRESVLASARPIQSSPVSEEADENAKYYPLPMSERMQAAEFAARLRAAEKAHEAEQAAKKSGLQPTNSAGDLLAKRMERAYANRPEGAIDKKVKVANKHKLKKEADAEAARAQAELDMEDEKKL</sequence>
<evidence type="ECO:0000313" key="9">
    <source>
        <dbReference type="Proteomes" id="UP001182556"/>
    </source>
</evidence>
<feature type="transmembrane region" description="Helical" evidence="6">
    <location>
        <begin position="34"/>
        <end position="54"/>
    </location>
</feature>
<accession>A0AAD9FRQ2</accession>
<organism evidence="8 9">
    <name type="scientific">Papiliotrema laurentii</name>
    <name type="common">Cryptococcus laurentii</name>
    <dbReference type="NCBI Taxonomy" id="5418"/>
    <lineage>
        <taxon>Eukaryota</taxon>
        <taxon>Fungi</taxon>
        <taxon>Dikarya</taxon>
        <taxon>Basidiomycota</taxon>
        <taxon>Agaricomycotina</taxon>
        <taxon>Tremellomycetes</taxon>
        <taxon>Tremellales</taxon>
        <taxon>Rhynchogastremaceae</taxon>
        <taxon>Papiliotrema</taxon>
    </lineage>
</organism>
<evidence type="ECO:0000256" key="3">
    <source>
        <dbReference type="ARBA" id="ARBA00022989"/>
    </source>
</evidence>
<dbReference type="PROSITE" id="PS51503">
    <property type="entry name" value="HIG1"/>
    <property type="match status" value="1"/>
</dbReference>
<dbReference type="Proteomes" id="UP001182556">
    <property type="component" value="Unassembled WGS sequence"/>
</dbReference>
<evidence type="ECO:0000256" key="6">
    <source>
        <dbReference type="SAM" id="Phobius"/>
    </source>
</evidence>